<dbReference type="PROSITE" id="PS50088">
    <property type="entry name" value="ANK_REPEAT"/>
    <property type="match status" value="3"/>
</dbReference>
<dbReference type="Pfam" id="PF12796">
    <property type="entry name" value="Ank_2"/>
    <property type="match status" value="3"/>
</dbReference>
<organism evidence="4 5">
    <name type="scientific">Fusarium oxysporum</name>
    <name type="common">Fusarium vascular wilt</name>
    <dbReference type="NCBI Taxonomy" id="5507"/>
    <lineage>
        <taxon>Eukaryota</taxon>
        <taxon>Fungi</taxon>
        <taxon>Dikarya</taxon>
        <taxon>Ascomycota</taxon>
        <taxon>Pezizomycotina</taxon>
        <taxon>Sordariomycetes</taxon>
        <taxon>Hypocreomycetidae</taxon>
        <taxon>Hypocreales</taxon>
        <taxon>Nectriaceae</taxon>
        <taxon>Fusarium</taxon>
        <taxon>Fusarium oxysporum species complex</taxon>
    </lineage>
</organism>
<evidence type="ECO:0000313" key="4">
    <source>
        <dbReference type="EMBL" id="RKK91421.1"/>
    </source>
</evidence>
<keyword evidence="2 3" id="KW-0040">ANK repeat</keyword>
<dbReference type="Proteomes" id="UP000285860">
    <property type="component" value="Unassembled WGS sequence"/>
</dbReference>
<feature type="repeat" description="ANK" evidence="3">
    <location>
        <begin position="37"/>
        <end position="69"/>
    </location>
</feature>
<gene>
    <name evidence="4" type="ORF">BFJ68_g16201</name>
</gene>
<dbReference type="Pfam" id="PF00023">
    <property type="entry name" value="Ank"/>
    <property type="match status" value="1"/>
</dbReference>
<dbReference type="SUPFAM" id="SSF48403">
    <property type="entry name" value="Ankyrin repeat"/>
    <property type="match status" value="1"/>
</dbReference>
<dbReference type="PROSITE" id="PS50297">
    <property type="entry name" value="ANK_REP_REGION"/>
    <property type="match status" value="2"/>
</dbReference>
<feature type="repeat" description="ANK" evidence="3">
    <location>
        <begin position="515"/>
        <end position="549"/>
    </location>
</feature>
<evidence type="ECO:0000256" key="3">
    <source>
        <dbReference type="PROSITE-ProRule" id="PRU00023"/>
    </source>
</evidence>
<dbReference type="PANTHER" id="PTHR24126:SF14">
    <property type="entry name" value="ANK_REP_REGION DOMAIN-CONTAINING PROTEIN"/>
    <property type="match status" value="1"/>
</dbReference>
<dbReference type="InterPro" id="IPR002110">
    <property type="entry name" value="Ankyrin_rpt"/>
</dbReference>
<dbReference type="SUPFAM" id="SSF140860">
    <property type="entry name" value="Pseudo ankyrin repeat-like"/>
    <property type="match status" value="1"/>
</dbReference>
<dbReference type="EMBL" id="MRCY01000229">
    <property type="protein sequence ID" value="RKK91421.1"/>
    <property type="molecule type" value="Genomic_DNA"/>
</dbReference>
<dbReference type="InterPro" id="IPR036770">
    <property type="entry name" value="Ankyrin_rpt-contain_sf"/>
</dbReference>
<dbReference type="PRINTS" id="PR01415">
    <property type="entry name" value="ANKYRIN"/>
</dbReference>
<keyword evidence="1" id="KW-0677">Repeat</keyword>
<reference evidence="4 5" key="1">
    <citation type="journal article" date="2018" name="Sci. Rep.">
        <title>Characterisation of pathogen-specific regions and novel effector candidates in Fusarium oxysporum f. sp. cepae.</title>
        <authorList>
            <person name="Armitage A.D."/>
            <person name="Taylor A."/>
            <person name="Sobczyk M.K."/>
            <person name="Baxter L."/>
            <person name="Greenfield B.P."/>
            <person name="Bates H.J."/>
            <person name="Wilson F."/>
            <person name="Jackson A.C."/>
            <person name="Ott S."/>
            <person name="Harrison R.J."/>
            <person name="Clarkson J.P."/>
        </authorList>
    </citation>
    <scope>NUCLEOTIDE SEQUENCE [LARGE SCALE GENOMIC DNA]</scope>
    <source>
        <strain evidence="4 5">Fo_A28</strain>
    </source>
</reference>
<comment type="caution">
    <text evidence="4">The sequence shown here is derived from an EMBL/GenBank/DDBJ whole genome shotgun (WGS) entry which is preliminary data.</text>
</comment>
<dbReference type="PANTHER" id="PTHR24126">
    <property type="entry name" value="ANKYRIN REPEAT, PH AND SEC7 DOMAIN CONTAINING PROTEIN SECG-RELATED"/>
    <property type="match status" value="1"/>
</dbReference>
<name>A0A420PFY0_FUSOX</name>
<evidence type="ECO:0000256" key="2">
    <source>
        <dbReference type="ARBA" id="ARBA00023043"/>
    </source>
</evidence>
<feature type="repeat" description="ANK" evidence="3">
    <location>
        <begin position="482"/>
        <end position="514"/>
    </location>
</feature>
<accession>A0A420PFY0</accession>
<dbReference type="Gene3D" id="1.25.40.20">
    <property type="entry name" value="Ankyrin repeat-containing domain"/>
    <property type="match status" value="3"/>
</dbReference>
<evidence type="ECO:0000256" key="1">
    <source>
        <dbReference type="ARBA" id="ARBA00022737"/>
    </source>
</evidence>
<sequence length="710" mass="77452">MAKLVIGNMLKASILEGNLQAIKEQLAPGVKLNKRIDGKPPLVLAIESGHEEIAVALIEHGASFSLPPFKPILNEQRETTGLFKSICGAVVVFILDWVLSNVLHTINRIYAAGPIIEGFTNGNRLGIVCKTGMACLIGSIFTDSAKGFLETSLEWILFELLLMMMAASRSTHLQVFAAWRLQPTLAATATRELMRSIWCRRLKCKSLQAFLYLFPPPDHQGIDVLDALLAYRGGTDSVATTLLDLGIFSQAYVKSSLAFPDAYPAKVIWWAADRGFYRPVQRLLELGFPPDYIRRFHNSLSEVSADKGHVGVLQALLMHGGSVNGPSLSQEEQRDPLLRHNSYPPIVRSASSLLNSISIDQKEGLRECIRLLLKKGADPNLRKDSERTALSLAAQADDEVVTMLLDNGARPNIADRYDRLPLHFSSCTPAIIRALVNGGLDINATDMDGNTALHSTSRNEANVDGLRILLEAQADPHLVNKSGETSFQIVARYGDKQVLSLFLEAGSDINAHANGSRPPILLACLRNFGKAGIIQYLLSEGADPNVSDGRGMTALHSLCTWNVSSRSDYDDHISAIKALILEGADVNARKEDSNGVRAVTPIGLAAAHVASTEVIKLLLHAGAEPDGLSDEGKPALIACIMEKSAWRAKEVVSILDTFLDHSPATIHQEDREGLTPLYWAFETKNYLACQTLILRGAGISVMYRRNPLLL</sequence>
<protein>
    <submittedName>
        <fullName evidence="4">Uncharacterized protein</fullName>
    </submittedName>
</protein>
<dbReference type="AlphaFoldDB" id="A0A420PFY0"/>
<evidence type="ECO:0000313" key="5">
    <source>
        <dbReference type="Proteomes" id="UP000285860"/>
    </source>
</evidence>
<proteinExistence type="predicted"/>
<dbReference type="SMART" id="SM00248">
    <property type="entry name" value="ANK"/>
    <property type="match status" value="12"/>
</dbReference>